<keyword evidence="1" id="KW-0472">Membrane</keyword>
<gene>
    <name evidence="2" type="ORF">GCM10023321_03130</name>
</gene>
<evidence type="ECO:0000313" key="3">
    <source>
        <dbReference type="Proteomes" id="UP001428817"/>
    </source>
</evidence>
<feature type="transmembrane region" description="Helical" evidence="1">
    <location>
        <begin position="268"/>
        <end position="289"/>
    </location>
</feature>
<dbReference type="RefSeq" id="WP_185058590.1">
    <property type="nucleotide sequence ID" value="NZ_BAABJP010000001.1"/>
</dbReference>
<keyword evidence="3" id="KW-1185">Reference proteome</keyword>
<comment type="caution">
    <text evidence="2">The sequence shown here is derived from an EMBL/GenBank/DDBJ whole genome shotgun (WGS) entry which is preliminary data.</text>
</comment>
<dbReference type="Proteomes" id="UP001428817">
    <property type="component" value="Unassembled WGS sequence"/>
</dbReference>
<evidence type="ECO:0000313" key="2">
    <source>
        <dbReference type="EMBL" id="GAA5145370.1"/>
    </source>
</evidence>
<dbReference type="PANTHER" id="PTHR36840">
    <property type="entry name" value="BLL5714 PROTEIN"/>
    <property type="match status" value="1"/>
</dbReference>
<feature type="transmembrane region" description="Helical" evidence="1">
    <location>
        <begin position="168"/>
        <end position="188"/>
    </location>
</feature>
<sequence>MTGNWVRPMLARERTEEHRTATALELFFDLCFVVAVALAASGLHHALTEAHVGAGVLGYLMVVFAIWWAWNNFTAFASAYDNDDGLYRLTTLVQIVGALVLAAGVPAALEKRDLLVVTAGYVIMRLAMVAQWLRAARSDPPRRATALRFAAGITAVQVGWVLRLALPGAWGVAGFVVLALAEMAVPVWAERVEPTTWHPEHLAERYSLFTLIVLGEVVLASTSAIQHSLADGEHLGTLLGLAAAGVVIVFAMWWLYFDRPAPRALDSLSAALPWAYGHYPVFAAVAAVGAGLEVAVDFDTGQTTLTPMAAGWATAVPVAVYVLVVWLLRIRGGVMPAWLNASYPVVALLVLASPFSHAPIHVTAVLLAALVTARSLGQRRG</sequence>
<name>A0ABP9PEJ0_9PSEU</name>
<feature type="transmembrane region" description="Helical" evidence="1">
    <location>
        <begin position="335"/>
        <end position="352"/>
    </location>
</feature>
<dbReference type="EMBL" id="BAABJP010000001">
    <property type="protein sequence ID" value="GAA5145370.1"/>
    <property type="molecule type" value="Genomic_DNA"/>
</dbReference>
<feature type="transmembrane region" description="Helical" evidence="1">
    <location>
        <begin position="85"/>
        <end position="108"/>
    </location>
</feature>
<organism evidence="2 3">
    <name type="scientific">Pseudonocardia eucalypti</name>
    <dbReference type="NCBI Taxonomy" id="648755"/>
    <lineage>
        <taxon>Bacteria</taxon>
        <taxon>Bacillati</taxon>
        <taxon>Actinomycetota</taxon>
        <taxon>Actinomycetes</taxon>
        <taxon>Pseudonocardiales</taxon>
        <taxon>Pseudonocardiaceae</taxon>
        <taxon>Pseudonocardia</taxon>
    </lineage>
</organism>
<dbReference type="Pfam" id="PF06772">
    <property type="entry name" value="LtrA"/>
    <property type="match status" value="1"/>
</dbReference>
<feature type="transmembrane region" description="Helical" evidence="1">
    <location>
        <begin position="21"/>
        <end position="40"/>
    </location>
</feature>
<feature type="transmembrane region" description="Helical" evidence="1">
    <location>
        <begin position="208"/>
        <end position="229"/>
    </location>
</feature>
<proteinExistence type="predicted"/>
<evidence type="ECO:0000256" key="1">
    <source>
        <dbReference type="SAM" id="Phobius"/>
    </source>
</evidence>
<feature type="transmembrane region" description="Helical" evidence="1">
    <location>
        <begin position="309"/>
        <end position="328"/>
    </location>
</feature>
<dbReference type="InterPro" id="IPR010640">
    <property type="entry name" value="Low_temperature_requirement_A"/>
</dbReference>
<feature type="transmembrane region" description="Helical" evidence="1">
    <location>
        <begin position="235"/>
        <end position="256"/>
    </location>
</feature>
<accession>A0ABP9PEJ0</accession>
<keyword evidence="1" id="KW-0812">Transmembrane</keyword>
<reference evidence="3" key="1">
    <citation type="journal article" date="2019" name="Int. J. Syst. Evol. Microbiol.">
        <title>The Global Catalogue of Microorganisms (GCM) 10K type strain sequencing project: providing services to taxonomists for standard genome sequencing and annotation.</title>
        <authorList>
            <consortium name="The Broad Institute Genomics Platform"/>
            <consortium name="The Broad Institute Genome Sequencing Center for Infectious Disease"/>
            <person name="Wu L."/>
            <person name="Ma J."/>
        </authorList>
    </citation>
    <scope>NUCLEOTIDE SEQUENCE [LARGE SCALE GENOMIC DNA]</scope>
    <source>
        <strain evidence="3">JCM 18303</strain>
    </source>
</reference>
<feature type="transmembrane region" description="Helical" evidence="1">
    <location>
        <begin position="145"/>
        <end position="162"/>
    </location>
</feature>
<keyword evidence="1" id="KW-1133">Transmembrane helix</keyword>
<feature type="transmembrane region" description="Helical" evidence="1">
    <location>
        <begin position="358"/>
        <end position="377"/>
    </location>
</feature>
<feature type="transmembrane region" description="Helical" evidence="1">
    <location>
        <begin position="114"/>
        <end position="133"/>
    </location>
</feature>
<dbReference type="PANTHER" id="PTHR36840:SF1">
    <property type="entry name" value="BLL5714 PROTEIN"/>
    <property type="match status" value="1"/>
</dbReference>
<feature type="transmembrane region" description="Helical" evidence="1">
    <location>
        <begin position="52"/>
        <end position="73"/>
    </location>
</feature>
<protein>
    <submittedName>
        <fullName evidence="2">Low temperature requirement protein A</fullName>
    </submittedName>
</protein>